<dbReference type="AlphaFoldDB" id="A0A1E5G4T4"/>
<dbReference type="EMBL" id="MIJE01000001">
    <property type="protein sequence ID" value="OEF98190.1"/>
    <property type="molecule type" value="Genomic_DNA"/>
</dbReference>
<dbReference type="Proteomes" id="UP000094296">
    <property type="component" value="Unassembled WGS sequence"/>
</dbReference>
<comment type="caution">
    <text evidence="1">The sequence shown here is derived from an EMBL/GenBank/DDBJ whole genome shotgun (WGS) entry which is preliminary data.</text>
</comment>
<proteinExistence type="predicted"/>
<accession>A0A1E5G4T4</accession>
<evidence type="ECO:0000313" key="2">
    <source>
        <dbReference type="Proteomes" id="UP000094296"/>
    </source>
</evidence>
<dbReference type="GO" id="GO:0030234">
    <property type="term" value="F:enzyme regulator activity"/>
    <property type="evidence" value="ECO:0007669"/>
    <property type="project" value="InterPro"/>
</dbReference>
<name>A0A1E5G4T4_9FIRM</name>
<dbReference type="PROSITE" id="PS51343">
    <property type="entry name" value="PII_GLNB_DOM"/>
    <property type="match status" value="1"/>
</dbReference>
<dbReference type="STRING" id="766136.BHF68_00430"/>
<protein>
    <submittedName>
        <fullName evidence="1">Transcriptional regulator</fullName>
    </submittedName>
</protein>
<dbReference type="InterPro" id="IPR015867">
    <property type="entry name" value="N-reg_PII/ATP_PRibTrfase_C"/>
</dbReference>
<keyword evidence="2" id="KW-1185">Reference proteome</keyword>
<dbReference type="InterPro" id="IPR002187">
    <property type="entry name" value="N-reg_PII"/>
</dbReference>
<dbReference type="GO" id="GO:0006808">
    <property type="term" value="P:regulation of nitrogen utilization"/>
    <property type="evidence" value="ECO:0007669"/>
    <property type="project" value="InterPro"/>
</dbReference>
<dbReference type="Gene3D" id="3.30.70.120">
    <property type="match status" value="1"/>
</dbReference>
<organism evidence="1 2">
    <name type="scientific">Desulfuribacillus alkaliarsenatis</name>
    <dbReference type="NCBI Taxonomy" id="766136"/>
    <lineage>
        <taxon>Bacteria</taxon>
        <taxon>Bacillati</taxon>
        <taxon>Bacillota</taxon>
        <taxon>Desulfuribacillia</taxon>
        <taxon>Desulfuribacillales</taxon>
        <taxon>Desulfuribacillaceae</taxon>
        <taxon>Desulfuribacillus</taxon>
    </lineage>
</organism>
<dbReference type="Pfam" id="PF00543">
    <property type="entry name" value="P-II"/>
    <property type="match status" value="1"/>
</dbReference>
<dbReference type="InterPro" id="IPR011322">
    <property type="entry name" value="N-reg_PII-like_a/b"/>
</dbReference>
<evidence type="ECO:0000313" key="1">
    <source>
        <dbReference type="EMBL" id="OEF98190.1"/>
    </source>
</evidence>
<dbReference type="SUPFAM" id="SSF54913">
    <property type="entry name" value="GlnB-like"/>
    <property type="match status" value="1"/>
</dbReference>
<dbReference type="RefSeq" id="WP_069641682.1">
    <property type="nucleotide sequence ID" value="NZ_MIJE01000001.1"/>
</dbReference>
<reference evidence="1 2" key="1">
    <citation type="submission" date="2016-09" db="EMBL/GenBank/DDBJ databases">
        <title>Draft genome sequence for the type strain of Desulfuribacillus alkaliarsenatis AHT28, an obligately anaerobic, sulfidogenic bacterium isolated from Russian soda lake sediments.</title>
        <authorList>
            <person name="Abin C.A."/>
            <person name="Hollibaugh J.T."/>
        </authorList>
    </citation>
    <scope>NUCLEOTIDE SEQUENCE [LARGE SCALE GENOMIC DNA]</scope>
    <source>
        <strain evidence="1 2">AHT28</strain>
    </source>
</reference>
<gene>
    <name evidence="1" type="ORF">BHF68_00430</name>
</gene>
<dbReference type="SMART" id="SM00938">
    <property type="entry name" value="P-II"/>
    <property type="match status" value="1"/>
</dbReference>
<sequence>MNVTLNTNHKLLVTIVKKGIASKIVKASKEAGAEGGTIILGKGTGIHEKHTFLGIPIEPEKEITLTLVSEDKVDIVLQAIEKAGKLDKPGTGVGFVIDAKKLAGICHLLKGQICMDC</sequence>